<gene>
    <name evidence="1" type="ORF">L1987_67454</name>
</gene>
<evidence type="ECO:0000313" key="2">
    <source>
        <dbReference type="Proteomes" id="UP001056120"/>
    </source>
</evidence>
<proteinExistence type="predicted"/>
<dbReference type="Proteomes" id="UP001056120">
    <property type="component" value="Linkage Group LG23"/>
</dbReference>
<name>A0ACB9B3K3_9ASTR</name>
<reference evidence="1 2" key="2">
    <citation type="journal article" date="2022" name="Mol. Ecol. Resour.">
        <title>The genomes of chicory, endive, great burdock and yacon provide insights into Asteraceae paleo-polyploidization history and plant inulin production.</title>
        <authorList>
            <person name="Fan W."/>
            <person name="Wang S."/>
            <person name="Wang H."/>
            <person name="Wang A."/>
            <person name="Jiang F."/>
            <person name="Liu H."/>
            <person name="Zhao H."/>
            <person name="Xu D."/>
            <person name="Zhang Y."/>
        </authorList>
    </citation>
    <scope>NUCLEOTIDE SEQUENCE [LARGE SCALE GENOMIC DNA]</scope>
    <source>
        <strain evidence="2">cv. Yunnan</strain>
        <tissue evidence="1">Leaves</tissue>
    </source>
</reference>
<comment type="caution">
    <text evidence="1">The sequence shown here is derived from an EMBL/GenBank/DDBJ whole genome shotgun (WGS) entry which is preliminary data.</text>
</comment>
<protein>
    <submittedName>
        <fullName evidence="1">Uncharacterized protein</fullName>
    </submittedName>
</protein>
<accession>A0ACB9B3K3</accession>
<keyword evidence="2" id="KW-1185">Reference proteome</keyword>
<reference evidence="2" key="1">
    <citation type="journal article" date="2022" name="Mol. Ecol. Resour.">
        <title>The genomes of chicory, endive, great burdock and yacon provide insights into Asteraceae palaeo-polyploidization history and plant inulin production.</title>
        <authorList>
            <person name="Fan W."/>
            <person name="Wang S."/>
            <person name="Wang H."/>
            <person name="Wang A."/>
            <person name="Jiang F."/>
            <person name="Liu H."/>
            <person name="Zhao H."/>
            <person name="Xu D."/>
            <person name="Zhang Y."/>
        </authorList>
    </citation>
    <scope>NUCLEOTIDE SEQUENCE [LARGE SCALE GENOMIC DNA]</scope>
    <source>
        <strain evidence="2">cv. Yunnan</strain>
    </source>
</reference>
<evidence type="ECO:0000313" key="1">
    <source>
        <dbReference type="EMBL" id="KAI3716520.1"/>
    </source>
</evidence>
<sequence>MEMGEAIEDKFSKTHPCFQIDTRIGIIGGGPSGLSAAYALCKLGYCNVTVLEKHHSVGGMCESVDIEGRIYDLGGQVLAANSAPTIFHLANQIGAETEELDTHKFAIINTTTTAAKFDDTKLIDDYVSVISLTLKLQDQANATNRIGVHAISDIASDPTPSFLQSNGLTSVPKSVAYGFTASGYGFVQDMPYAYVHEFTRTSMAGKVRRFKGGYTSVWDKISKQLPLKVCCNARVLTVKRNVDGVSLEVEIGDGGSEKQGMEFDKLIISGSFPVNGGKIYRSPLEMTEEFVNEAMDLSDLEKEIFSKVETIDYYTTVLKIDGFDHIPVGFYYFGEFMDDPNTIGNPVAMQRFYPDTNIFLFWSYGNSVDIVGEKVTQLAVDAVTRMGGEVKKVISQRRFKYFPHVNSKEMKDGFYEKLENQLQGQNNTFYVGGLMAFELTERNSSYAFGLVLKHFASDNPEPSFPYVKRLFTMKSDNRSWISRQLNEAPGVEFPDISYIDGYLRHWGNHELIANKTLYTWINDKGETISQRTYKELDNNASYIARKLLTSKKPVIQPGDRVILVYVPGLEFMEAFFGCLRARVIPVPAIPPDPSQTGGQPLIHIENIAKRTKAVAILSTFGYHVYVKANSAKNKIMLTGKRKNSGSWPNLPWLHTDSWIKNSKGCHVSFDEVSILVKESRVLPKDLCFLQFTSGSTGDAKGVMLTHNGLIHNVKLMRKLYKSTSNTVAVSWLPQYHDMGLIGGLLTTLVSGGTAILFSPITFIKNPLLWLQTMSKYRATHTAGPNFALELLVRRLESKKEKIGNLDLSSMVFLMVAAEPVRSKTLKKFIEINRAFGLSQEVMAPGYGMAENSVYISCAYGLGEPVFQDWQGRICCGYVDQNDADVDIRIVDPETGEEHVDCGKEGEVWISSPSAGVGYWGLEELTQKTFRNELQGHFGKMYIRSGDLGRIVNGKLFITGRIKDLINVGGRNIYASDVEKTVESSSEFIRPGCSAVIGVPEEILLDKGIIIPENSDQTGLVVIAEVKGNKPPPNEIIDRIQTVVAEEHGITITSVVLIKERTICKTTSGKIKRFECLKQFTDNKLQVIEAVQSTTRNAKETISGQSKQEIIHFLKKLLSDQTGIPTASISVTESLASYGIDSIGVVRAAQKISGFLGTPVGAIDIFTATCIDELADFAEDLVTKSFPEIPSSPSDFPDKKTVFAKVPYKVSSARKFGIWMFHLLGLVYISFFLMIPIYLSVSAYIWLSGLTPFRDALVISNSSKLIYSSPWFGYLISVTCAPVVWMFFIMSTCITVAIFGNSFLQPNYGLTPNISIWSIDFVKWWTLYKAQEVSSRVHAVHLKGTVFARLWFEMLGAKIGSAVGLDTVDITDPYLVTIGDGAVVAEGALIQSHEVKNGVLSLQPIRIGEHTCVGPYAVLQKGSVVDDGAEVPALQTCKGGQREFKMSKITKVEQGAILKDNKSGWLEPFYHILGIYMVGFLSSLSAAIGYSLYLWLLQKPESLQHLSFLCLCASVHWLPFNVIAYIIIFKDVPATPLTFSITIAVGYLAHGIILTFLTSILHRILSRAKQENHMVMWFCHRLTTSLHLKFAKFLSGTEAFCVYLRVLGAKVGNHCSIRAINPIFDPELVSIGDGVHLGDFSRIVTGFCNSNGYIRGPVKVENNSVIGSRGLVLPGSVIESNVILGALSVAPVNSTLRSGGVYVGSQKPIMVKNITHRLDDRIEEMDEKYKKVLGNLAANFAAATLKVKSRYFHRIGAAGKGILRVYETVPGFPGHKIFSPGKCYPIIIRHSNCLSSDDDARLDPRGAAIRILSDESDSNTNTSILDLTLKTGNAFHARTIGDFASWLVCGAAAREEHVKHAPHIRDAMWGSLRNTDSYAELHYYSNICRLFRFEDGNEMYVKIKLRPFDVTIDEDSGKVEPMGILPPETGAIPRDENDKRPLLFLDDDFKRRVNSREHVRYVLQFQLRPVPNDEVARESVLDCTKPWDEKEYPYVEVGEVTIDGLLTNEESDNLEFNPFLKCHEIDVIRATSCSQSASMDHGRSVVYSICQHLRNNKPLPESWSNFLQHSDVKVDLTGCPMATRIEKNDTQNVTLARPWYKNLWMMSGQPLLQVIMPYFLMGMVIFTPLNAVLYLKSRDGSQFSQLHWLIPGFWLGSGVLAGVVCGLAKWVLVGKKKEGETVMIWSTGVYLDTIWQAIRTLVGEYFMDMSSGSVVFALWMNLMGSDVAWNRGAYVDSMGAVLNPEMVTIEPYGSVGREALLFGHIYEGEGGKVKFGKVNVKEAGFVGSRAVAMPGVVVEKDGNLAALSLAMKEEIIT</sequence>
<dbReference type="EMBL" id="CM042040">
    <property type="protein sequence ID" value="KAI3716520.1"/>
    <property type="molecule type" value="Genomic_DNA"/>
</dbReference>
<organism evidence="1 2">
    <name type="scientific">Smallanthus sonchifolius</name>
    <dbReference type="NCBI Taxonomy" id="185202"/>
    <lineage>
        <taxon>Eukaryota</taxon>
        <taxon>Viridiplantae</taxon>
        <taxon>Streptophyta</taxon>
        <taxon>Embryophyta</taxon>
        <taxon>Tracheophyta</taxon>
        <taxon>Spermatophyta</taxon>
        <taxon>Magnoliopsida</taxon>
        <taxon>eudicotyledons</taxon>
        <taxon>Gunneridae</taxon>
        <taxon>Pentapetalae</taxon>
        <taxon>asterids</taxon>
        <taxon>campanulids</taxon>
        <taxon>Asterales</taxon>
        <taxon>Asteraceae</taxon>
        <taxon>Asteroideae</taxon>
        <taxon>Heliantheae alliance</taxon>
        <taxon>Millerieae</taxon>
        <taxon>Smallanthus</taxon>
    </lineage>
</organism>